<dbReference type="GO" id="GO:0035447">
    <property type="term" value="F:mycothiol synthase activity"/>
    <property type="evidence" value="ECO:0007669"/>
    <property type="project" value="UniProtKB-UniRule"/>
</dbReference>
<gene>
    <name evidence="4" type="primary">mshD</name>
    <name evidence="6" type="ORF">SAMN05216282_10465</name>
</gene>
<feature type="binding site" evidence="4">
    <location>
        <position position="225"/>
    </location>
    <ligand>
        <name>1D-myo-inositol 2-(L-cysteinylamino)-2-deoxy-alpha-D-glucopyranoside</name>
        <dbReference type="ChEBI" id="CHEBI:58887"/>
    </ligand>
</feature>
<evidence type="ECO:0000313" key="7">
    <source>
        <dbReference type="Proteomes" id="UP000198701"/>
    </source>
</evidence>
<name>A0A1G9AFX9_9MICO</name>
<dbReference type="Pfam" id="PF00583">
    <property type="entry name" value="Acetyltransf_1"/>
    <property type="match status" value="1"/>
</dbReference>
<protein>
    <recommendedName>
        <fullName evidence="4">Mycothiol acetyltransferase</fullName>
        <shortName evidence="4">MSH acetyltransferase</shortName>
        <ecNumber evidence="4">2.3.1.189</ecNumber>
    </recommendedName>
    <alternativeName>
        <fullName evidence="4">Mycothiol synthase</fullName>
    </alternativeName>
</protein>
<feature type="binding site" evidence="4">
    <location>
        <begin position="229"/>
        <end position="231"/>
    </location>
    <ligand>
        <name>acetyl-CoA</name>
        <dbReference type="ChEBI" id="CHEBI:57288"/>
        <label>2</label>
    </ligand>
</feature>
<dbReference type="GO" id="GO:0010125">
    <property type="term" value="P:mycothiol biosynthetic process"/>
    <property type="evidence" value="ECO:0007669"/>
    <property type="project" value="UniProtKB-UniRule"/>
</dbReference>
<feature type="binding site" evidence="4">
    <location>
        <position position="175"/>
    </location>
    <ligand>
        <name>1D-myo-inositol 2-(L-cysteinylamino)-2-deoxy-alpha-D-glucopyranoside</name>
        <dbReference type="ChEBI" id="CHEBI:58887"/>
    </ligand>
</feature>
<evidence type="ECO:0000256" key="2">
    <source>
        <dbReference type="ARBA" id="ARBA00022737"/>
    </source>
</evidence>
<organism evidence="6 7">
    <name type="scientific">Cryobacterium psychrotolerans</name>
    <dbReference type="NCBI Taxonomy" id="386301"/>
    <lineage>
        <taxon>Bacteria</taxon>
        <taxon>Bacillati</taxon>
        <taxon>Actinomycetota</taxon>
        <taxon>Actinomycetes</taxon>
        <taxon>Micrococcales</taxon>
        <taxon>Microbacteriaceae</taxon>
        <taxon>Cryobacterium</taxon>
    </lineage>
</organism>
<proteinExistence type="inferred from homology"/>
<comment type="caution">
    <text evidence="4">Lacks conserved residue(s) required for the propagation of feature annotation.</text>
</comment>
<keyword evidence="7" id="KW-1185">Reference proteome</keyword>
<comment type="catalytic activity">
    <reaction evidence="4">
        <text>1D-myo-inositol 2-(L-cysteinylamino)-2-deoxy-alpha-D-glucopyranoside + acetyl-CoA = mycothiol + CoA + H(+)</text>
        <dbReference type="Rhea" id="RHEA:26172"/>
        <dbReference type="ChEBI" id="CHEBI:15378"/>
        <dbReference type="ChEBI" id="CHEBI:16768"/>
        <dbReference type="ChEBI" id="CHEBI:57287"/>
        <dbReference type="ChEBI" id="CHEBI:57288"/>
        <dbReference type="ChEBI" id="CHEBI:58887"/>
        <dbReference type="EC" id="2.3.1.189"/>
    </reaction>
</comment>
<dbReference type="Proteomes" id="UP000198701">
    <property type="component" value="Unassembled WGS sequence"/>
</dbReference>
<evidence type="ECO:0000256" key="1">
    <source>
        <dbReference type="ARBA" id="ARBA00022679"/>
    </source>
</evidence>
<dbReference type="PIRSF" id="PIRSF021524">
    <property type="entry name" value="MSH_acetyltransferase"/>
    <property type="match status" value="1"/>
</dbReference>
<dbReference type="Gene3D" id="3.40.630.30">
    <property type="match status" value="1"/>
</dbReference>
<dbReference type="SUPFAM" id="SSF55729">
    <property type="entry name" value="Acyl-CoA N-acyltransferases (Nat)"/>
    <property type="match status" value="1"/>
</dbReference>
<evidence type="ECO:0000256" key="3">
    <source>
        <dbReference type="ARBA" id="ARBA00023315"/>
    </source>
</evidence>
<feature type="domain" description="N-acetyltransferase" evidence="5">
    <location>
        <begin position="5"/>
        <end position="139"/>
    </location>
</feature>
<comment type="subunit">
    <text evidence="4">Monomer.</text>
</comment>
<keyword evidence="3 4" id="KW-0012">Acyltransferase</keyword>
<dbReference type="PANTHER" id="PTHR43420:SF12">
    <property type="entry name" value="N-ACETYLTRANSFERASE DOMAIN-CONTAINING PROTEIN"/>
    <property type="match status" value="1"/>
</dbReference>
<feature type="binding site" evidence="4">
    <location>
        <begin position="236"/>
        <end position="242"/>
    </location>
    <ligand>
        <name>acetyl-CoA</name>
        <dbReference type="ChEBI" id="CHEBI:57288"/>
        <label>2</label>
    </ligand>
</feature>
<reference evidence="6 7" key="1">
    <citation type="submission" date="2016-10" db="EMBL/GenBank/DDBJ databases">
        <authorList>
            <person name="de Groot N.N."/>
        </authorList>
    </citation>
    <scope>NUCLEOTIDE SEQUENCE [LARGE SCALE GENOMIC DNA]</scope>
    <source>
        <strain evidence="6 7">CGMCC 1.5382</strain>
    </source>
</reference>
<feature type="binding site" evidence="4">
    <location>
        <position position="37"/>
    </location>
    <ligand>
        <name>1D-myo-inositol 2-(L-cysteinylamino)-2-deoxy-alpha-D-glucopyranoside</name>
        <dbReference type="ChEBI" id="CHEBI:58887"/>
    </ligand>
</feature>
<dbReference type="HAMAP" id="MF_01698">
    <property type="entry name" value="MshD"/>
    <property type="match status" value="1"/>
</dbReference>
<dbReference type="InterPro" id="IPR017813">
    <property type="entry name" value="Mycothiol_AcTrfase"/>
</dbReference>
<dbReference type="STRING" id="386301.SAMN05216282_10465"/>
<comment type="function">
    <text evidence="4">Catalyzes the transfer of acetyl from acetyl-CoA to desacetylmycothiol (Cys-GlcN-Ins) to form mycothiol.</text>
</comment>
<dbReference type="CDD" id="cd04301">
    <property type="entry name" value="NAT_SF"/>
    <property type="match status" value="2"/>
</dbReference>
<dbReference type="RefSeq" id="WP_241986916.1">
    <property type="nucleotide sequence ID" value="NZ_FNFU01000004.1"/>
</dbReference>
<keyword evidence="2 4" id="KW-0677">Repeat</keyword>
<dbReference type="InterPro" id="IPR000182">
    <property type="entry name" value="GNAT_dom"/>
</dbReference>
<dbReference type="EC" id="2.3.1.189" evidence="4"/>
<accession>A0A1G9AFX9</accession>
<feature type="domain" description="N-acetyltransferase" evidence="5">
    <location>
        <begin position="148"/>
        <end position="294"/>
    </location>
</feature>
<comment type="similarity">
    <text evidence="4">Belongs to the acetyltransferase family. MshD subfamily.</text>
</comment>
<feature type="binding site" evidence="4">
    <location>
        <position position="216"/>
    </location>
    <ligand>
        <name>1D-myo-inositol 2-(L-cysteinylamino)-2-deoxy-alpha-D-glucopyranoside</name>
        <dbReference type="ChEBI" id="CHEBI:58887"/>
    </ligand>
</feature>
<keyword evidence="1 4" id="KW-0808">Transferase</keyword>
<dbReference type="AlphaFoldDB" id="A0A1G9AFX9"/>
<evidence type="ECO:0000259" key="5">
    <source>
        <dbReference type="PROSITE" id="PS51186"/>
    </source>
</evidence>
<dbReference type="InterPro" id="IPR050680">
    <property type="entry name" value="YpeA/RimI_acetyltransf"/>
</dbReference>
<dbReference type="NCBIfam" id="TIGR03448">
    <property type="entry name" value="mycothiol_MshD"/>
    <property type="match status" value="1"/>
</dbReference>
<feature type="binding site" evidence="4">
    <location>
        <position position="263"/>
    </location>
    <ligand>
        <name>1D-myo-inositol 2-(L-cysteinylamino)-2-deoxy-alpha-D-glucopyranoside</name>
        <dbReference type="ChEBI" id="CHEBI:58887"/>
    </ligand>
</feature>
<sequence length="294" mass="31208">MSLTLTVPDLSDAATRARFESVAAAATAVDGHPPFNEQAMLDLASGRRTPLLISVGDEPVGAAILGQGELDFVIAPAHRGHGHGGEALRQILADAPDQLTAWSHGDHPAARVLANRYRLAAARTLLQLGASLTREIPAEAAPAAHSGARISAFRPGVDDEEWVALNALVFASHPEQGSLTLADLAARQTEPWFDPGDFLLARDEATGALIGYTWLKIEPGSPSGEIYVVGVHPDAAGRGLGRALLLAGMERLRDRGCTSVTLYVEAHNTPAVNLYRSLGFTDHTVDVQYRRLPS</sequence>
<dbReference type="InterPro" id="IPR016181">
    <property type="entry name" value="Acyl_CoA_acyltransferase"/>
</dbReference>
<evidence type="ECO:0000313" key="6">
    <source>
        <dbReference type="EMBL" id="SDK25425.1"/>
    </source>
</evidence>
<evidence type="ECO:0000256" key="4">
    <source>
        <dbReference type="HAMAP-Rule" id="MF_01698"/>
    </source>
</evidence>
<dbReference type="PROSITE" id="PS51186">
    <property type="entry name" value="GNAT"/>
    <property type="match status" value="2"/>
</dbReference>
<dbReference type="EMBL" id="FNFU01000004">
    <property type="protein sequence ID" value="SDK25425.1"/>
    <property type="molecule type" value="Genomic_DNA"/>
</dbReference>
<dbReference type="PANTHER" id="PTHR43420">
    <property type="entry name" value="ACETYLTRANSFERASE"/>
    <property type="match status" value="1"/>
</dbReference>
<feature type="binding site" evidence="4">
    <location>
        <begin position="268"/>
        <end position="273"/>
    </location>
    <ligand>
        <name>acetyl-CoA</name>
        <dbReference type="ChEBI" id="CHEBI:57288"/>
        <label>2</label>
    </ligand>
</feature>